<feature type="active site" evidence="10">
    <location>
        <position position="174"/>
    </location>
</feature>
<dbReference type="Pfam" id="PF00589">
    <property type="entry name" value="Phage_integrase"/>
    <property type="match status" value="1"/>
</dbReference>
<name>A0ABS2SQ46_9BACI</name>
<evidence type="ECO:0000256" key="6">
    <source>
        <dbReference type="ARBA" id="ARBA00022908"/>
    </source>
</evidence>
<dbReference type="SUPFAM" id="SSF56349">
    <property type="entry name" value="DNA breaking-rejoining enzymes"/>
    <property type="match status" value="1"/>
</dbReference>
<evidence type="ECO:0000256" key="3">
    <source>
        <dbReference type="ARBA" id="ARBA00022490"/>
    </source>
</evidence>
<evidence type="ECO:0000256" key="1">
    <source>
        <dbReference type="ARBA" id="ARBA00004496"/>
    </source>
</evidence>
<dbReference type="InterPro" id="IPR011931">
    <property type="entry name" value="Recomb_XerC"/>
</dbReference>
<keyword evidence="4 10" id="KW-0132">Cell division</keyword>
<accession>A0ABS2SQ46</accession>
<dbReference type="InterPro" id="IPR023009">
    <property type="entry name" value="Tyrosine_recombinase_XerC/XerD"/>
</dbReference>
<comment type="similarity">
    <text evidence="2 10">Belongs to the 'phage' integrase family. XerC subfamily.</text>
</comment>
<dbReference type="HAMAP" id="MF_01808">
    <property type="entry name" value="Recomb_XerC_XerD"/>
    <property type="match status" value="1"/>
</dbReference>
<evidence type="ECO:0000259" key="12">
    <source>
        <dbReference type="PROSITE" id="PS51898"/>
    </source>
</evidence>
<dbReference type="NCBIfam" id="NF040815">
    <property type="entry name" value="recomb_XerA_Arch"/>
    <property type="match status" value="1"/>
</dbReference>
<dbReference type="Gene3D" id="1.10.150.130">
    <property type="match status" value="1"/>
</dbReference>
<dbReference type="PROSITE" id="PS51900">
    <property type="entry name" value="CB"/>
    <property type="match status" value="1"/>
</dbReference>
<comment type="subcellular location">
    <subcellularLocation>
        <location evidence="1 10">Cytoplasm</location>
    </subcellularLocation>
</comment>
<feature type="active site" evidence="10">
    <location>
        <position position="272"/>
    </location>
</feature>
<organism evidence="14 15">
    <name type="scientific">Shouchella xiaoxiensis</name>
    <dbReference type="NCBI Taxonomy" id="766895"/>
    <lineage>
        <taxon>Bacteria</taxon>
        <taxon>Bacillati</taxon>
        <taxon>Bacillota</taxon>
        <taxon>Bacilli</taxon>
        <taxon>Bacillales</taxon>
        <taxon>Bacillaceae</taxon>
        <taxon>Shouchella</taxon>
    </lineage>
</organism>
<dbReference type="Gene3D" id="1.10.443.10">
    <property type="entry name" value="Intergrase catalytic core"/>
    <property type="match status" value="1"/>
</dbReference>
<sequence length="300" mass="35255">MRSKDLLWIDWFIRYLEVEKNSSSWTVDHYTRDVKQFFAFLSQQGLAELTDVTYQEVRVFISILVDRGYAKRTIARKLSSLRTFGRFLVREQLIDENPFTHAHIPKQEERLPRFLYEEEMDQWLKELPQETILDKRDKAIIELLYATGMRVSECSLLQVDQIHWTSGTIRVFGKGRKERYVPFGKIAEHALKIYLDEARPNLFVNSVQTSQLFLNHRGGPLSDRSIRKIVEKRTKAATIHKHVSPHDIRHSFATHLLNGGADLRTVQELLGHQSLKTTQVYTHVSKERMFSVYQQHHPRA</sequence>
<feature type="domain" description="Tyr recombinase" evidence="12">
    <location>
        <begin position="110"/>
        <end position="294"/>
    </location>
</feature>
<evidence type="ECO:0000256" key="5">
    <source>
        <dbReference type="ARBA" id="ARBA00022829"/>
    </source>
</evidence>
<keyword evidence="3 10" id="KW-0963">Cytoplasm</keyword>
<feature type="active site" description="O-(3'-phospho-DNA)-tyrosine intermediate" evidence="10">
    <location>
        <position position="281"/>
    </location>
</feature>
<dbReference type="PANTHER" id="PTHR30349">
    <property type="entry name" value="PHAGE INTEGRASE-RELATED"/>
    <property type="match status" value="1"/>
</dbReference>
<keyword evidence="7 10" id="KW-0238">DNA-binding</keyword>
<dbReference type="InterPro" id="IPR044068">
    <property type="entry name" value="CB"/>
</dbReference>
<dbReference type="NCBIfam" id="TIGR02224">
    <property type="entry name" value="recomb_XerC"/>
    <property type="match status" value="1"/>
</dbReference>
<dbReference type="InterPro" id="IPR013762">
    <property type="entry name" value="Integrase-like_cat_sf"/>
</dbReference>
<dbReference type="Proteomes" id="UP001179280">
    <property type="component" value="Unassembled WGS sequence"/>
</dbReference>
<comment type="caution">
    <text evidence="14">The sequence shown here is derived from an EMBL/GenBank/DDBJ whole genome shotgun (WGS) entry which is preliminary data.</text>
</comment>
<dbReference type="InterPro" id="IPR011010">
    <property type="entry name" value="DNA_brk_join_enz"/>
</dbReference>
<dbReference type="InterPro" id="IPR010998">
    <property type="entry name" value="Integrase_recombinase_N"/>
</dbReference>
<feature type="active site" evidence="10">
    <location>
        <position position="150"/>
    </location>
</feature>
<dbReference type="NCBIfam" id="NF001399">
    <property type="entry name" value="PRK00283.1"/>
    <property type="match status" value="1"/>
</dbReference>
<keyword evidence="6 10" id="KW-0229">DNA integration</keyword>
<dbReference type="PROSITE" id="PS51898">
    <property type="entry name" value="TYR_RECOMBINASE"/>
    <property type="match status" value="1"/>
</dbReference>
<dbReference type="EMBL" id="JAFBCV010000002">
    <property type="protein sequence ID" value="MBM7837640.1"/>
    <property type="molecule type" value="Genomic_DNA"/>
</dbReference>
<proteinExistence type="inferred from homology"/>
<keyword evidence="5 10" id="KW-0159">Chromosome partition</keyword>
<evidence type="ECO:0000256" key="9">
    <source>
        <dbReference type="ARBA" id="ARBA00023306"/>
    </source>
</evidence>
<dbReference type="InterPro" id="IPR050090">
    <property type="entry name" value="Tyrosine_recombinase_XerCD"/>
</dbReference>
<dbReference type="Pfam" id="PF02899">
    <property type="entry name" value="Phage_int_SAM_1"/>
    <property type="match status" value="1"/>
</dbReference>
<keyword evidence="8 10" id="KW-0233">DNA recombination</keyword>
<evidence type="ECO:0000256" key="8">
    <source>
        <dbReference type="ARBA" id="ARBA00023172"/>
    </source>
</evidence>
<evidence type="ECO:0000256" key="10">
    <source>
        <dbReference type="HAMAP-Rule" id="MF_01808"/>
    </source>
</evidence>
<dbReference type="RefSeq" id="WP_204464673.1">
    <property type="nucleotide sequence ID" value="NZ_JAFBCV010000002.1"/>
</dbReference>
<dbReference type="PANTHER" id="PTHR30349:SF77">
    <property type="entry name" value="TYROSINE RECOMBINASE XERC"/>
    <property type="match status" value="1"/>
</dbReference>
<evidence type="ECO:0000313" key="15">
    <source>
        <dbReference type="Proteomes" id="UP001179280"/>
    </source>
</evidence>
<comment type="function">
    <text evidence="10">Site-specific tyrosine recombinase, which acts by catalyzing the cutting and rejoining of the recombining DNA molecules. The XerC-XerD complex is essential to convert dimers of the bacterial chromosome into monomers to permit their segregation at cell division. It also contributes to the segregational stability of plasmids.</text>
</comment>
<protein>
    <recommendedName>
        <fullName evidence="10 11">Tyrosine recombinase XerC</fullName>
    </recommendedName>
</protein>
<dbReference type="InterPro" id="IPR004107">
    <property type="entry name" value="Integrase_SAM-like_N"/>
</dbReference>
<keyword evidence="15" id="KW-1185">Reference proteome</keyword>
<dbReference type="CDD" id="cd00798">
    <property type="entry name" value="INT_XerDC_C"/>
    <property type="match status" value="1"/>
</dbReference>
<comment type="subunit">
    <text evidence="10">Forms a cyclic heterotetrameric complex composed of two molecules of XerC and two molecules of XerD.</text>
</comment>
<keyword evidence="9 10" id="KW-0131">Cell cycle</keyword>
<evidence type="ECO:0000256" key="2">
    <source>
        <dbReference type="ARBA" id="ARBA00006657"/>
    </source>
</evidence>
<feature type="active site" evidence="10">
    <location>
        <position position="249"/>
    </location>
</feature>
<evidence type="ECO:0000256" key="11">
    <source>
        <dbReference type="NCBIfam" id="TIGR02224"/>
    </source>
</evidence>
<evidence type="ECO:0000259" key="13">
    <source>
        <dbReference type="PROSITE" id="PS51900"/>
    </source>
</evidence>
<evidence type="ECO:0000256" key="7">
    <source>
        <dbReference type="ARBA" id="ARBA00023125"/>
    </source>
</evidence>
<feature type="domain" description="Core-binding (CB)" evidence="13">
    <location>
        <begin position="3"/>
        <end position="89"/>
    </location>
</feature>
<feature type="active site" evidence="10">
    <location>
        <position position="246"/>
    </location>
</feature>
<evidence type="ECO:0000256" key="4">
    <source>
        <dbReference type="ARBA" id="ARBA00022618"/>
    </source>
</evidence>
<evidence type="ECO:0000313" key="14">
    <source>
        <dbReference type="EMBL" id="MBM7837640.1"/>
    </source>
</evidence>
<dbReference type="InterPro" id="IPR002104">
    <property type="entry name" value="Integrase_catalytic"/>
</dbReference>
<reference evidence="14" key="1">
    <citation type="submission" date="2021-01" db="EMBL/GenBank/DDBJ databases">
        <title>Genomic Encyclopedia of Type Strains, Phase IV (KMG-IV): sequencing the most valuable type-strain genomes for metagenomic binning, comparative biology and taxonomic classification.</title>
        <authorList>
            <person name="Goeker M."/>
        </authorList>
    </citation>
    <scope>NUCLEOTIDE SEQUENCE</scope>
    <source>
        <strain evidence="14">DSM 21943</strain>
    </source>
</reference>
<gene>
    <name evidence="10" type="primary">xerC</name>
    <name evidence="14" type="ORF">JOC54_000871</name>
</gene>